<gene>
    <name evidence="1" type="ORF">BRAFLDRAFT_88957</name>
</gene>
<protein>
    <submittedName>
        <fullName evidence="1">Uncharacterized protein</fullName>
    </submittedName>
</protein>
<accession>C3ZTU7</accession>
<name>C3ZTU7_BRAFL</name>
<dbReference type="EMBL" id="GG666680">
    <property type="protein sequence ID" value="EEN43989.1"/>
    <property type="molecule type" value="Genomic_DNA"/>
</dbReference>
<organism>
    <name type="scientific">Branchiostoma floridae</name>
    <name type="common">Florida lancelet</name>
    <name type="synonym">Amphioxus</name>
    <dbReference type="NCBI Taxonomy" id="7739"/>
    <lineage>
        <taxon>Eukaryota</taxon>
        <taxon>Metazoa</taxon>
        <taxon>Chordata</taxon>
        <taxon>Cephalochordata</taxon>
        <taxon>Leptocardii</taxon>
        <taxon>Amphioxiformes</taxon>
        <taxon>Branchiostomatidae</taxon>
        <taxon>Branchiostoma</taxon>
    </lineage>
</organism>
<sequence length="198" mass="22416">MAGVQVLWSAEWVLHAWLESRYCGQLSGYCMHGWSPARVQVLRSAEWVLHAQQESRYCSQLSGYCMHSRSPAEWVLRSAEWVLHAQQESRYCGELSGYCMHNLRAVCSATTSFFCMICKQDQPMDIHRSETFCLSCLELHHENSLNLPEVWTLTVQLLLGVSEGLQQAAQERDGVTFNRQSCGEVGRGKAAGRTKEAI</sequence>
<reference evidence="1" key="1">
    <citation type="journal article" date="2008" name="Nature">
        <title>The amphioxus genome and the evolution of the chordate karyotype.</title>
        <authorList>
            <consortium name="US DOE Joint Genome Institute (JGI-PGF)"/>
            <person name="Putnam N.H."/>
            <person name="Butts T."/>
            <person name="Ferrier D.E.K."/>
            <person name="Furlong R.F."/>
            <person name="Hellsten U."/>
            <person name="Kawashima T."/>
            <person name="Robinson-Rechavi M."/>
            <person name="Shoguchi E."/>
            <person name="Terry A."/>
            <person name="Yu J.-K."/>
            <person name="Benito-Gutierrez E.L."/>
            <person name="Dubchak I."/>
            <person name="Garcia-Fernandez J."/>
            <person name="Gibson-Brown J.J."/>
            <person name="Grigoriev I.V."/>
            <person name="Horton A.C."/>
            <person name="de Jong P.J."/>
            <person name="Jurka J."/>
            <person name="Kapitonov V.V."/>
            <person name="Kohara Y."/>
            <person name="Kuroki Y."/>
            <person name="Lindquist E."/>
            <person name="Lucas S."/>
            <person name="Osoegawa K."/>
            <person name="Pennacchio L.A."/>
            <person name="Salamov A.A."/>
            <person name="Satou Y."/>
            <person name="Sauka-Spengler T."/>
            <person name="Schmutz J."/>
            <person name="Shin-I T."/>
            <person name="Toyoda A."/>
            <person name="Bronner-Fraser M."/>
            <person name="Fujiyama A."/>
            <person name="Holland L.Z."/>
            <person name="Holland P.W.H."/>
            <person name="Satoh N."/>
            <person name="Rokhsar D.S."/>
        </authorList>
    </citation>
    <scope>NUCLEOTIDE SEQUENCE [LARGE SCALE GENOMIC DNA]</scope>
    <source>
        <strain evidence="1">S238N-H82</strain>
        <tissue evidence="1">Testes</tissue>
    </source>
</reference>
<dbReference type="AlphaFoldDB" id="C3ZTU7"/>
<evidence type="ECO:0000313" key="1">
    <source>
        <dbReference type="EMBL" id="EEN43989.1"/>
    </source>
</evidence>
<dbReference type="InParanoid" id="C3ZTU7"/>
<proteinExistence type="predicted"/>